<dbReference type="EMBL" id="JBICBT010001070">
    <property type="protein sequence ID" value="KAL3084777.1"/>
    <property type="molecule type" value="Genomic_DNA"/>
</dbReference>
<keyword evidence="2" id="KW-1185">Reference proteome</keyword>
<gene>
    <name evidence="1" type="ORF">niasHT_031662</name>
</gene>
<sequence>MCDSSLSDHLATFILSHTSAAHEGTSEQQNLVELDLDSVRKFLKMIGQNAIDHIVAEDGNFPGLYLCHPNIEFQFDGFTLADGKFHRLLFSFGAILSAEISGPEQFPEENDKYYLRSLLKAFECSGGKLKKVKKK</sequence>
<dbReference type="Proteomes" id="UP001620626">
    <property type="component" value="Unassembled WGS sequence"/>
</dbReference>
<protein>
    <submittedName>
        <fullName evidence="1">Uncharacterized protein</fullName>
    </submittedName>
</protein>
<reference evidence="1 2" key="1">
    <citation type="submission" date="2024-10" db="EMBL/GenBank/DDBJ databases">
        <authorList>
            <person name="Kim D."/>
        </authorList>
    </citation>
    <scope>NUCLEOTIDE SEQUENCE [LARGE SCALE GENOMIC DNA]</scope>
    <source>
        <strain evidence="1">BH-2024</strain>
    </source>
</reference>
<comment type="caution">
    <text evidence="1">The sequence shown here is derived from an EMBL/GenBank/DDBJ whole genome shotgun (WGS) entry which is preliminary data.</text>
</comment>
<accession>A0ABD2J077</accession>
<name>A0ABD2J077_9BILA</name>
<evidence type="ECO:0000313" key="2">
    <source>
        <dbReference type="Proteomes" id="UP001620626"/>
    </source>
</evidence>
<evidence type="ECO:0000313" key="1">
    <source>
        <dbReference type="EMBL" id="KAL3084777.1"/>
    </source>
</evidence>
<proteinExistence type="predicted"/>
<dbReference type="AlphaFoldDB" id="A0ABD2J077"/>
<organism evidence="1 2">
    <name type="scientific">Heterodera trifolii</name>
    <dbReference type="NCBI Taxonomy" id="157864"/>
    <lineage>
        <taxon>Eukaryota</taxon>
        <taxon>Metazoa</taxon>
        <taxon>Ecdysozoa</taxon>
        <taxon>Nematoda</taxon>
        <taxon>Chromadorea</taxon>
        <taxon>Rhabditida</taxon>
        <taxon>Tylenchina</taxon>
        <taxon>Tylenchomorpha</taxon>
        <taxon>Tylenchoidea</taxon>
        <taxon>Heteroderidae</taxon>
        <taxon>Heteroderinae</taxon>
        <taxon>Heterodera</taxon>
    </lineage>
</organism>